<feature type="region of interest" description="Disordered" evidence="1">
    <location>
        <begin position="73"/>
        <end position="125"/>
    </location>
</feature>
<protein>
    <submittedName>
        <fullName evidence="2">Uncharacterized protein</fullName>
    </submittedName>
</protein>
<reference evidence="3" key="1">
    <citation type="journal article" date="2016" name="Genome Announc.">
        <title>Draft Genome Sequences of Five Rapidly Growing Mycobacterium Species, M. thermoresistibile, M. fortuitum subsp. acetamidolyticum, M. canariasense, M. brisbanense, and M. novocastrense.</title>
        <authorList>
            <person name="Katahira K."/>
            <person name="Ogura Y."/>
            <person name="Gotoh Y."/>
            <person name="Hayashi T."/>
        </authorList>
    </citation>
    <scope>NUCLEOTIDE SEQUENCE [LARGE SCALE GENOMIC DNA]</scope>
    <source>
        <strain evidence="3">JCM15654</strain>
    </source>
</reference>
<feature type="compositionally biased region" description="Pro residues" evidence="1">
    <location>
        <begin position="101"/>
        <end position="114"/>
    </location>
</feature>
<keyword evidence="3" id="KW-1185">Reference proteome</keyword>
<organism evidence="2 3">
    <name type="scientific">Mycolicibacterium brisbanense</name>
    <dbReference type="NCBI Taxonomy" id="146020"/>
    <lineage>
        <taxon>Bacteria</taxon>
        <taxon>Bacillati</taxon>
        <taxon>Actinomycetota</taxon>
        <taxon>Actinomycetes</taxon>
        <taxon>Mycobacteriales</taxon>
        <taxon>Mycobacteriaceae</taxon>
        <taxon>Mycolicibacterium</taxon>
    </lineage>
</organism>
<gene>
    <name evidence="2" type="ORF">RMCB_1480</name>
</gene>
<dbReference type="Proteomes" id="UP000069620">
    <property type="component" value="Unassembled WGS sequence"/>
</dbReference>
<dbReference type="STRING" id="146020.RMCB_1480"/>
<accession>A0A100VWN4</accession>
<proteinExistence type="predicted"/>
<dbReference type="EMBL" id="BCSX01000018">
    <property type="protein sequence ID" value="GAS87384.1"/>
    <property type="molecule type" value="Genomic_DNA"/>
</dbReference>
<evidence type="ECO:0000256" key="1">
    <source>
        <dbReference type="SAM" id="MobiDB-lite"/>
    </source>
</evidence>
<feature type="compositionally biased region" description="Pro residues" evidence="1">
    <location>
        <begin position="197"/>
        <end position="213"/>
    </location>
</feature>
<evidence type="ECO:0000313" key="2">
    <source>
        <dbReference type="EMBL" id="GAS87384.1"/>
    </source>
</evidence>
<dbReference type="AlphaFoldDB" id="A0A100VWN4"/>
<comment type="caution">
    <text evidence="2">The sequence shown here is derived from an EMBL/GenBank/DDBJ whole genome shotgun (WGS) entry which is preliminary data.</text>
</comment>
<reference evidence="3" key="2">
    <citation type="submission" date="2016-02" db="EMBL/GenBank/DDBJ databases">
        <title>Draft genome sequence of five rapidly growing Mycobacterium species.</title>
        <authorList>
            <person name="Katahira K."/>
            <person name="Gotou Y."/>
            <person name="Iida K."/>
            <person name="Ogura Y."/>
            <person name="Hayashi T."/>
        </authorList>
    </citation>
    <scope>NUCLEOTIDE SEQUENCE [LARGE SCALE GENOMIC DNA]</scope>
    <source>
        <strain evidence="3">JCM15654</strain>
    </source>
</reference>
<evidence type="ECO:0000313" key="3">
    <source>
        <dbReference type="Proteomes" id="UP000069620"/>
    </source>
</evidence>
<sequence>MRRADVCDDASTLGSFVMNSGAATDSHGATERTAGSMTQRRSTLATSTVKFAIAGVAAVGAVLAPAIPAFADPAAPTPAPGPSDPAVAAPGQIVVSNDGPAGPPAAPPVGPPQVPEIANPVYGSGQYGSGPIGSLRDLWHQARDPYAFQDPDVAGGVAPPPGAGPAPKLPPGYVSINAPGSETPVTAPAPGSAPAGPALPPGYYPLNGPPPPGYQFNNSPGGQPPAPGEPVTAPPAS</sequence>
<feature type="region of interest" description="Disordered" evidence="1">
    <location>
        <begin position="19"/>
        <end position="41"/>
    </location>
</feature>
<name>A0A100VWN4_9MYCO</name>
<feature type="region of interest" description="Disordered" evidence="1">
    <location>
        <begin position="147"/>
        <end position="237"/>
    </location>
</feature>
<feature type="compositionally biased region" description="Pro residues" evidence="1">
    <location>
        <begin position="222"/>
        <end position="237"/>
    </location>
</feature>
<feature type="compositionally biased region" description="Pro residues" evidence="1">
    <location>
        <begin position="158"/>
        <end position="170"/>
    </location>
</feature>